<comment type="similarity">
    <text evidence="3 8">Belongs to the HMBS family.</text>
</comment>
<dbReference type="KEGG" id="efk:P856_538"/>
<dbReference type="PATRIC" id="fig|1401328.3.peg.532"/>
<dbReference type="GO" id="GO:0006782">
    <property type="term" value="P:protoporphyrinogen IX biosynthetic process"/>
    <property type="evidence" value="ECO:0007669"/>
    <property type="project" value="UniProtKB-UniRule"/>
</dbReference>
<evidence type="ECO:0000256" key="4">
    <source>
        <dbReference type="ARBA" id="ARBA00011245"/>
    </source>
</evidence>
<dbReference type="GO" id="GO:0005737">
    <property type="term" value="C:cytoplasm"/>
    <property type="evidence" value="ECO:0007669"/>
    <property type="project" value="UniProtKB-UniRule"/>
</dbReference>
<evidence type="ECO:0000256" key="6">
    <source>
        <dbReference type="ARBA" id="ARBA00023244"/>
    </source>
</evidence>
<evidence type="ECO:0000256" key="2">
    <source>
        <dbReference type="ARBA" id="ARBA00004735"/>
    </source>
</evidence>
<dbReference type="AlphaFoldDB" id="V9TVN3"/>
<comment type="cofactor">
    <cofactor evidence="8">
        <name>dipyrromethane</name>
        <dbReference type="ChEBI" id="CHEBI:60342"/>
    </cofactor>
    <text evidence="8">Binds 1 dipyrromethane group covalently.</text>
</comment>
<organism evidence="11 12">
    <name type="scientific">Candidatus Endolissoclinum faulkneri L5</name>
    <dbReference type="NCBI Taxonomy" id="1401328"/>
    <lineage>
        <taxon>Bacteria</taxon>
        <taxon>Pseudomonadati</taxon>
        <taxon>Pseudomonadota</taxon>
        <taxon>Alphaproteobacteria</taxon>
        <taxon>Rhodospirillales</taxon>
        <taxon>Rhodospirillaceae</taxon>
        <taxon>Candidatus Endolissoclinum</taxon>
    </lineage>
</organism>
<dbReference type="InterPro" id="IPR036803">
    <property type="entry name" value="Porphobilinogen_deaminase_C_sf"/>
</dbReference>
<evidence type="ECO:0000259" key="10">
    <source>
        <dbReference type="Pfam" id="PF03900"/>
    </source>
</evidence>
<dbReference type="Pfam" id="PF03900">
    <property type="entry name" value="Porphobil_deamC"/>
    <property type="match status" value="1"/>
</dbReference>
<feature type="domain" description="Porphobilinogen deaminase N-terminal" evidence="9">
    <location>
        <begin position="40"/>
        <end position="250"/>
    </location>
</feature>
<dbReference type="Pfam" id="PF01379">
    <property type="entry name" value="Porphobil_deam"/>
    <property type="match status" value="1"/>
</dbReference>
<dbReference type="STRING" id="1401328.P856_538"/>
<dbReference type="PIRSF" id="PIRSF001438">
    <property type="entry name" value="4pyrrol_synth_OHMeBilane_synth"/>
    <property type="match status" value="1"/>
</dbReference>
<proteinExistence type="inferred from homology"/>
<dbReference type="Proteomes" id="UP000018700">
    <property type="component" value="Chromosome"/>
</dbReference>
<feature type="modified residue" description="S-(dipyrrolylmethanemethyl)cysteine" evidence="8">
    <location>
        <position position="285"/>
    </location>
</feature>
<dbReference type="FunFam" id="3.40.190.10:FF:000005">
    <property type="entry name" value="Porphobilinogen deaminase"/>
    <property type="match status" value="1"/>
</dbReference>
<dbReference type="EC" id="2.5.1.61" evidence="8"/>
<dbReference type="GO" id="GO:0004418">
    <property type="term" value="F:hydroxymethylbilane synthase activity"/>
    <property type="evidence" value="ECO:0007669"/>
    <property type="project" value="UniProtKB-UniRule"/>
</dbReference>
<evidence type="ECO:0000256" key="5">
    <source>
        <dbReference type="ARBA" id="ARBA00022679"/>
    </source>
</evidence>
<evidence type="ECO:0000256" key="1">
    <source>
        <dbReference type="ARBA" id="ARBA00002869"/>
    </source>
</evidence>
<comment type="function">
    <text evidence="1 8">Tetrapolymerization of the monopyrrole PBG into the hydroxymethylbilane pre-uroporphyrinogen in several discrete steps.</text>
</comment>
<keyword evidence="6 8" id="KW-0627">Porphyrin biosynthesis</keyword>
<dbReference type="Gene3D" id="3.30.160.40">
    <property type="entry name" value="Porphobilinogen deaminase, C-terminal domain"/>
    <property type="match status" value="1"/>
</dbReference>
<dbReference type="EMBL" id="CP006745">
    <property type="protein sequence ID" value="AHC73753.1"/>
    <property type="molecule type" value="Genomic_DNA"/>
</dbReference>
<keyword evidence="5 8" id="KW-0808">Transferase</keyword>
<dbReference type="SUPFAM" id="SSF53850">
    <property type="entry name" value="Periplasmic binding protein-like II"/>
    <property type="match status" value="1"/>
</dbReference>
<dbReference type="SUPFAM" id="SSF54782">
    <property type="entry name" value="Porphobilinogen deaminase (hydroxymethylbilane synthase), C-terminal domain"/>
    <property type="match status" value="1"/>
</dbReference>
<evidence type="ECO:0000313" key="12">
    <source>
        <dbReference type="Proteomes" id="UP000018700"/>
    </source>
</evidence>
<accession>V9TVN3</accession>
<evidence type="ECO:0000256" key="8">
    <source>
        <dbReference type="HAMAP-Rule" id="MF_00260"/>
    </source>
</evidence>
<evidence type="ECO:0000256" key="7">
    <source>
        <dbReference type="ARBA" id="ARBA00048169"/>
    </source>
</evidence>
<name>V9TVN3_9PROT</name>
<dbReference type="InterPro" id="IPR022418">
    <property type="entry name" value="Porphobilinogen_deaminase_C"/>
</dbReference>
<dbReference type="InterPro" id="IPR022419">
    <property type="entry name" value="Porphobilin_deaminase_cofac_BS"/>
</dbReference>
<dbReference type="NCBIfam" id="TIGR00212">
    <property type="entry name" value="hemC"/>
    <property type="match status" value="1"/>
</dbReference>
<dbReference type="HAMAP" id="MF_00260">
    <property type="entry name" value="Porphobil_deam"/>
    <property type="match status" value="1"/>
</dbReference>
<comment type="pathway">
    <text evidence="2">Porphyrin-containing compound metabolism; protoporphyrin-IX biosynthesis; coproporphyrinogen-III from 5-aminolevulinate: step 2/4.</text>
</comment>
<evidence type="ECO:0000313" key="11">
    <source>
        <dbReference type="EMBL" id="AHC73753.1"/>
    </source>
</evidence>
<dbReference type="eggNOG" id="COG0181">
    <property type="taxonomic scope" value="Bacteria"/>
</dbReference>
<dbReference type="Gene3D" id="3.40.190.10">
    <property type="entry name" value="Periplasmic binding protein-like II"/>
    <property type="match status" value="2"/>
</dbReference>
<gene>
    <name evidence="8 11" type="primary">hemC</name>
    <name evidence="11" type="ORF">P856_538</name>
</gene>
<evidence type="ECO:0000256" key="3">
    <source>
        <dbReference type="ARBA" id="ARBA00005638"/>
    </source>
</evidence>
<dbReference type="HOGENOM" id="CLU_019704_1_2_5"/>
<reference evidence="11 12" key="1">
    <citation type="journal article" date="2013" name="PLoS ONE">
        <title>Bacterial endosymbiosis in a chordate host: long-term co-evolution and conservation of secondary metabolism.</title>
        <authorList>
            <person name="Kwan J.C."/>
            <person name="Schmidt E.W."/>
        </authorList>
    </citation>
    <scope>NUCLEOTIDE SEQUENCE [LARGE SCALE GENOMIC DNA]</scope>
    <source>
        <strain evidence="12">faulkneri L5</strain>
    </source>
</reference>
<dbReference type="PROSITE" id="PS00533">
    <property type="entry name" value="PORPHOBILINOGEN_DEAM"/>
    <property type="match status" value="1"/>
</dbReference>
<dbReference type="InterPro" id="IPR000860">
    <property type="entry name" value="HemC"/>
</dbReference>
<comment type="subunit">
    <text evidence="4 8">Monomer.</text>
</comment>
<comment type="catalytic activity">
    <reaction evidence="7 8">
        <text>4 porphobilinogen + H2O = hydroxymethylbilane + 4 NH4(+)</text>
        <dbReference type="Rhea" id="RHEA:13185"/>
        <dbReference type="ChEBI" id="CHEBI:15377"/>
        <dbReference type="ChEBI" id="CHEBI:28938"/>
        <dbReference type="ChEBI" id="CHEBI:57845"/>
        <dbReference type="ChEBI" id="CHEBI:58126"/>
        <dbReference type="EC" id="2.5.1.61"/>
    </reaction>
</comment>
<dbReference type="InterPro" id="IPR022417">
    <property type="entry name" value="Porphobilin_deaminase_N"/>
</dbReference>
<keyword evidence="12" id="KW-1185">Reference proteome</keyword>
<sequence>MLFSLVCESLIELCLRCFSDLQIYFIDRGLIIEIIMTAKIILGSRGSLLALEQTREVSERLMATWPELREEGAIEIQKVKTTGDAVIDRPLIELGGKGMFIKELENKLLSGKIDAAVHSMKDMETTIAKATVLQAVLPRSDPRDAFISCCVDSFDSLPGGARVGTASVRRAALVRSRRPDLQVVLFRGNVNTRLRKLREGQAEATFLAVCGLKRLNMEHKITRIMGTDEFPPAVSQGAIGVQCRIGTSSTREVDVARWLSALDDWASRTRVIAERSMLATLQGSCRTPISGHAVLNGNRLTLSGLVLSLDGMHRHSVTASAIASEAESLGRWVGEKILSRCGRNFLV</sequence>
<dbReference type="PRINTS" id="PR00151">
    <property type="entry name" value="PORPHBDMNASE"/>
</dbReference>
<feature type="domain" description="Porphobilinogen deaminase C-terminal" evidence="10">
    <location>
        <begin position="270"/>
        <end position="338"/>
    </location>
</feature>
<dbReference type="PANTHER" id="PTHR11557:SF0">
    <property type="entry name" value="PORPHOBILINOGEN DEAMINASE"/>
    <property type="match status" value="1"/>
</dbReference>
<dbReference type="UniPathway" id="UPA00251">
    <property type="reaction ID" value="UER00319"/>
</dbReference>
<dbReference type="PANTHER" id="PTHR11557">
    <property type="entry name" value="PORPHOBILINOGEN DEAMINASE"/>
    <property type="match status" value="1"/>
</dbReference>
<evidence type="ECO:0000259" key="9">
    <source>
        <dbReference type="Pfam" id="PF01379"/>
    </source>
</evidence>
<comment type="miscellaneous">
    <text evidence="8">The porphobilinogen subunits are added to the dipyrromethane group.</text>
</comment>
<protein>
    <recommendedName>
        <fullName evidence="8">Porphobilinogen deaminase</fullName>
        <shortName evidence="8">PBG</shortName>
        <ecNumber evidence="8">2.5.1.61</ecNumber>
    </recommendedName>
    <alternativeName>
        <fullName evidence="8">Hydroxymethylbilane synthase</fullName>
        <shortName evidence="8">HMBS</shortName>
    </alternativeName>
    <alternativeName>
        <fullName evidence="8">Pre-uroporphyrinogen synthase</fullName>
    </alternativeName>
</protein>